<name>A0A9X5C7C0_9FIRM</name>
<comment type="caution">
    <text evidence="1">The sequence shown here is derived from an EMBL/GenBank/DDBJ whole genome shotgun (WGS) entry which is preliminary data.</text>
</comment>
<evidence type="ECO:0000313" key="2">
    <source>
        <dbReference type="Proteomes" id="UP000474104"/>
    </source>
</evidence>
<dbReference type="EMBL" id="VIRB01000024">
    <property type="protein sequence ID" value="NDO67482.1"/>
    <property type="molecule type" value="Genomic_DNA"/>
</dbReference>
<dbReference type="RefSeq" id="WP_004068801.1">
    <property type="nucleotide sequence ID" value="NZ_VIRB01000024.1"/>
</dbReference>
<dbReference type="AlphaFoldDB" id="A0A9X5C7C0"/>
<gene>
    <name evidence="1" type="ORF">FMM80_01565</name>
</gene>
<organism evidence="1 2">
    <name type="scientific">Schaedlerella arabinosiphila</name>
    <dbReference type="NCBI Taxonomy" id="2044587"/>
    <lineage>
        <taxon>Bacteria</taxon>
        <taxon>Bacillati</taxon>
        <taxon>Bacillota</taxon>
        <taxon>Clostridia</taxon>
        <taxon>Lachnospirales</taxon>
        <taxon>Lachnospiraceae</taxon>
        <taxon>Schaedlerella</taxon>
    </lineage>
</organism>
<protein>
    <submittedName>
        <fullName evidence="1">Uncharacterized protein</fullName>
    </submittedName>
</protein>
<dbReference type="OrthoDB" id="2033389at2"/>
<dbReference type="Proteomes" id="UP000474104">
    <property type="component" value="Unassembled WGS sequence"/>
</dbReference>
<proteinExistence type="predicted"/>
<reference evidence="1 2" key="1">
    <citation type="submission" date="2019-07" db="EMBL/GenBank/DDBJ databases">
        <title>Draft genome sequences of 15 bacterial species constituting the stable defined intestinal microbiota of the GM15 gnotobiotic mouse model.</title>
        <authorList>
            <person name="Elie C."/>
            <person name="Mathieu A."/>
            <person name="Saliou A."/>
            <person name="Darnaud M."/>
            <person name="Leulier F."/>
            <person name="Tamellini A."/>
        </authorList>
    </citation>
    <scope>NUCLEOTIDE SEQUENCE [LARGE SCALE GENOMIC DNA]</scope>
    <source>
        <strain evidence="2">ASF 502</strain>
    </source>
</reference>
<evidence type="ECO:0000313" key="1">
    <source>
        <dbReference type="EMBL" id="NDO67482.1"/>
    </source>
</evidence>
<sequence length="276" mass="30551">MEFGVTDKPGGRYAAEQFRNNALSGNGYGLSGAETALSGISHEMSFAQLAAAKSIQNTAEKEQPGAAGMSFRELWQARFPGAYYHTMDASNIPQGVWERNDYPFEKFFREDLDASVLNWKPNGANPAMDSSGVQSRLHGIAGQKSVIVPPKLEEKMKNDPELAGQVMAKVEGFIAENQVPGRICSHLIVLDENGEITRFRASSHGGNVTGPTEEEMRQFEAEQAAKKKRREEYAKLNEESIRKRWMMGLCSQQNRALAVHSAAEKVTELSREPGWI</sequence>
<accession>A0A9X5C7C0</accession>